<dbReference type="AlphaFoldDB" id="A0A118JWR8"/>
<dbReference type="GO" id="GO:0009706">
    <property type="term" value="C:chloroplast inner membrane"/>
    <property type="evidence" value="ECO:0007669"/>
    <property type="project" value="TreeGrafter"/>
</dbReference>
<dbReference type="EMBL" id="LEKV01004527">
    <property type="protein sequence ID" value="KVH94767.1"/>
    <property type="molecule type" value="Genomic_DNA"/>
</dbReference>
<protein>
    <recommendedName>
        <fullName evidence="9">TMEM14 family</fullName>
    </recommendedName>
</protein>
<keyword evidence="5 6" id="KW-0472">Membrane</keyword>
<keyword evidence="4 6" id="KW-1133">Transmembrane helix</keyword>
<name>A0A118JWR8_CYNCS</name>
<accession>A0A118JWR8</accession>
<gene>
    <name evidence="7" type="ORF">Ccrd_003170</name>
</gene>
<evidence type="ECO:0000313" key="8">
    <source>
        <dbReference type="Proteomes" id="UP000243975"/>
    </source>
</evidence>
<dbReference type="Gene3D" id="1.10.10.1740">
    <property type="entry name" value="Transmembrane protein 14-like"/>
    <property type="match status" value="1"/>
</dbReference>
<dbReference type="InterPro" id="IPR005349">
    <property type="entry name" value="TMEM14"/>
</dbReference>
<comment type="similarity">
    <text evidence="2">Belongs to the TMEM14 family.</text>
</comment>
<dbReference type="OMA" id="SCISAVH"/>
<feature type="transmembrane region" description="Helical" evidence="6">
    <location>
        <begin position="154"/>
        <end position="175"/>
    </location>
</feature>
<evidence type="ECO:0000256" key="5">
    <source>
        <dbReference type="ARBA" id="ARBA00023136"/>
    </source>
</evidence>
<evidence type="ECO:0000256" key="6">
    <source>
        <dbReference type="SAM" id="Phobius"/>
    </source>
</evidence>
<dbReference type="GO" id="GO:0015245">
    <property type="term" value="F:fatty acid transmembrane transporter activity"/>
    <property type="evidence" value="ECO:0007669"/>
    <property type="project" value="TreeGrafter"/>
</dbReference>
<dbReference type="PANTHER" id="PTHR12668">
    <property type="entry name" value="TRANSMEMBRANE PROTEIN 14, 15"/>
    <property type="match status" value="1"/>
</dbReference>
<keyword evidence="8" id="KW-1185">Reference proteome</keyword>
<dbReference type="Pfam" id="PF03647">
    <property type="entry name" value="Tmemb_14"/>
    <property type="match status" value="1"/>
</dbReference>
<evidence type="ECO:0008006" key="9">
    <source>
        <dbReference type="Google" id="ProtNLM"/>
    </source>
</evidence>
<feature type="transmembrane region" description="Helical" evidence="6">
    <location>
        <begin position="181"/>
        <end position="202"/>
    </location>
</feature>
<evidence type="ECO:0000256" key="4">
    <source>
        <dbReference type="ARBA" id="ARBA00022989"/>
    </source>
</evidence>
<comment type="caution">
    <text evidence="7">The sequence shown here is derived from an EMBL/GenBank/DDBJ whole genome shotgun (WGS) entry which is preliminary data.</text>
</comment>
<dbReference type="PANTHER" id="PTHR12668:SF48">
    <property type="entry name" value="PROTEIN FATTY ACID EXPORT 1, CHLOROPLASTIC"/>
    <property type="match status" value="1"/>
</dbReference>
<reference evidence="7 8" key="1">
    <citation type="journal article" date="2016" name="Sci. Rep.">
        <title>The genome sequence of the outbreeding globe artichoke constructed de novo incorporating a phase-aware low-pass sequencing strategy of F1 progeny.</title>
        <authorList>
            <person name="Scaglione D."/>
            <person name="Reyes-Chin-Wo S."/>
            <person name="Acquadro A."/>
            <person name="Froenicke L."/>
            <person name="Portis E."/>
            <person name="Beitel C."/>
            <person name="Tirone M."/>
            <person name="Mauro R."/>
            <person name="Lo Monaco A."/>
            <person name="Mauromicale G."/>
            <person name="Faccioli P."/>
            <person name="Cattivelli L."/>
            <person name="Rieseberg L."/>
            <person name="Michelmore R."/>
            <person name="Lanteri S."/>
        </authorList>
    </citation>
    <scope>NUCLEOTIDE SEQUENCE [LARGE SCALE GENOMIC DNA]</scope>
    <source>
        <strain evidence="7">2C</strain>
    </source>
</reference>
<evidence type="ECO:0000256" key="2">
    <source>
        <dbReference type="ARBA" id="ARBA00007590"/>
    </source>
</evidence>
<sequence>MRANNSQDMLLSSESSGTFQLLCSTLSSGRKNSETKIFLSNILKFQDFTSICDKFTLKCHQLYLNCHAFLRSRTDFISSIDHAPTFFVPSDQHAIKAFSSGSKSAVKYRASASKSDNDILEKPYSNIEEYVNGEEVDEPVQVSEPKKAAKIHDFCFGIPYGGIVFSGGLIGFLFSRNPATLISGGLYGGALLALSIFSLKVWSQGHSSIPFILGQAGIAAALLWKTIQTYSVTKKIVPTGFNAAMSVAMLCFYTYVIVSGGNPPPKKLKSATS</sequence>
<dbReference type="Gramene" id="KVH94767">
    <property type="protein sequence ID" value="KVH94767"/>
    <property type="gene ID" value="Ccrd_003170"/>
</dbReference>
<evidence type="ECO:0000256" key="1">
    <source>
        <dbReference type="ARBA" id="ARBA00004370"/>
    </source>
</evidence>
<comment type="subcellular location">
    <subcellularLocation>
        <location evidence="1">Membrane</location>
    </subcellularLocation>
</comment>
<dbReference type="InterPro" id="IPR044890">
    <property type="entry name" value="TMEM14_sf"/>
</dbReference>
<dbReference type="Proteomes" id="UP000243975">
    <property type="component" value="Unassembled WGS sequence"/>
</dbReference>
<evidence type="ECO:0000313" key="7">
    <source>
        <dbReference type="EMBL" id="KVH94767.1"/>
    </source>
</evidence>
<feature type="transmembrane region" description="Helical" evidence="6">
    <location>
        <begin position="239"/>
        <end position="258"/>
    </location>
</feature>
<feature type="transmembrane region" description="Helical" evidence="6">
    <location>
        <begin position="209"/>
        <end position="227"/>
    </location>
</feature>
<keyword evidence="3 6" id="KW-0812">Transmembrane</keyword>
<dbReference type="STRING" id="59895.A0A118JWR8"/>
<evidence type="ECO:0000256" key="3">
    <source>
        <dbReference type="ARBA" id="ARBA00022692"/>
    </source>
</evidence>
<proteinExistence type="inferred from homology"/>
<organism evidence="7 8">
    <name type="scientific">Cynara cardunculus var. scolymus</name>
    <name type="common">Globe artichoke</name>
    <name type="synonym">Cynara scolymus</name>
    <dbReference type="NCBI Taxonomy" id="59895"/>
    <lineage>
        <taxon>Eukaryota</taxon>
        <taxon>Viridiplantae</taxon>
        <taxon>Streptophyta</taxon>
        <taxon>Embryophyta</taxon>
        <taxon>Tracheophyta</taxon>
        <taxon>Spermatophyta</taxon>
        <taxon>Magnoliopsida</taxon>
        <taxon>eudicotyledons</taxon>
        <taxon>Gunneridae</taxon>
        <taxon>Pentapetalae</taxon>
        <taxon>asterids</taxon>
        <taxon>campanulids</taxon>
        <taxon>Asterales</taxon>
        <taxon>Asteraceae</taxon>
        <taxon>Carduoideae</taxon>
        <taxon>Cardueae</taxon>
        <taxon>Carduinae</taxon>
        <taxon>Cynara</taxon>
    </lineage>
</organism>